<dbReference type="OrthoDB" id="63533at2759"/>
<keyword evidence="1" id="KW-0547">Nucleotide-binding</keyword>
<dbReference type="PANTHER" id="PTHR47977">
    <property type="entry name" value="RAS-RELATED PROTEIN RAB"/>
    <property type="match status" value="1"/>
</dbReference>
<dbReference type="Gene3D" id="3.40.50.300">
    <property type="entry name" value="P-loop containing nucleotide triphosphate hydrolases"/>
    <property type="match status" value="1"/>
</dbReference>
<accession>A0A1J4J0R1</accession>
<dbReference type="InterPro" id="IPR050227">
    <property type="entry name" value="Rab"/>
</dbReference>
<organism evidence="3 4">
    <name type="scientific">Tritrichomonas foetus</name>
    <dbReference type="NCBI Taxonomy" id="1144522"/>
    <lineage>
        <taxon>Eukaryota</taxon>
        <taxon>Metamonada</taxon>
        <taxon>Parabasalia</taxon>
        <taxon>Tritrichomonadida</taxon>
        <taxon>Tritrichomonadidae</taxon>
        <taxon>Tritrichomonas</taxon>
    </lineage>
</organism>
<name>A0A1J4J0R1_9EUKA</name>
<dbReference type="SMART" id="SM00175">
    <property type="entry name" value="RAB"/>
    <property type="match status" value="1"/>
</dbReference>
<dbReference type="GO" id="GO:0003924">
    <property type="term" value="F:GTPase activity"/>
    <property type="evidence" value="ECO:0007669"/>
    <property type="project" value="InterPro"/>
</dbReference>
<dbReference type="Pfam" id="PF00071">
    <property type="entry name" value="Ras"/>
    <property type="match status" value="1"/>
</dbReference>
<dbReference type="InterPro" id="IPR027417">
    <property type="entry name" value="P-loop_NTPase"/>
</dbReference>
<dbReference type="GeneID" id="94848065"/>
<sequence>MTNCTKERYRLVLVGEQLVGKTSIVNRAICGSFSETAPQTVGGGFESLTVRANGRSLRFQIWDTAGQTCYRSIATSYIRGAKVAIIVFALNDLKSFEETSHWFYSISNLSDNSIQIYLVGNKCDRERLISKSDAEEFAKENGAKYIETSAKTGEGIEEIFDEIAWDMCKLKKKKNPCRRRTVTFDNDTFTQQFAAASKRKNSSGCLLI</sequence>
<dbReference type="PROSITE" id="PS51419">
    <property type="entry name" value="RAB"/>
    <property type="match status" value="1"/>
</dbReference>
<protein>
    <submittedName>
        <fullName evidence="3">Ras-related protein Rab-6.1</fullName>
    </submittedName>
</protein>
<evidence type="ECO:0000256" key="2">
    <source>
        <dbReference type="ARBA" id="ARBA00023134"/>
    </source>
</evidence>
<dbReference type="CDD" id="cd00154">
    <property type="entry name" value="Rab"/>
    <property type="match status" value="1"/>
</dbReference>
<dbReference type="AlphaFoldDB" id="A0A1J4J0R1"/>
<dbReference type="FunFam" id="3.40.50.300:FF:000808">
    <property type="entry name" value="Small GTP-binding protein, putative"/>
    <property type="match status" value="1"/>
</dbReference>
<dbReference type="InterPro" id="IPR005225">
    <property type="entry name" value="Small_GTP-bd"/>
</dbReference>
<reference evidence="3" key="1">
    <citation type="submission" date="2016-10" db="EMBL/GenBank/DDBJ databases">
        <authorList>
            <person name="Benchimol M."/>
            <person name="Almeida L.G."/>
            <person name="Vasconcelos A.T."/>
            <person name="Perreira-Neves A."/>
            <person name="Rosa I.A."/>
            <person name="Tasca T."/>
            <person name="Bogo M.R."/>
            <person name="de Souza W."/>
        </authorList>
    </citation>
    <scope>NUCLEOTIDE SEQUENCE [LARGE SCALE GENOMIC DNA]</scope>
    <source>
        <strain evidence="3">K</strain>
    </source>
</reference>
<evidence type="ECO:0000313" key="4">
    <source>
        <dbReference type="Proteomes" id="UP000179807"/>
    </source>
</evidence>
<dbReference type="PROSITE" id="PS51421">
    <property type="entry name" value="RAS"/>
    <property type="match status" value="1"/>
</dbReference>
<proteinExistence type="predicted"/>
<dbReference type="PRINTS" id="PR00449">
    <property type="entry name" value="RASTRNSFRMNG"/>
</dbReference>
<dbReference type="SMART" id="SM00173">
    <property type="entry name" value="RAS"/>
    <property type="match status" value="1"/>
</dbReference>
<gene>
    <name evidence="3" type="ORF">TRFO_40703</name>
</gene>
<dbReference type="InterPro" id="IPR001806">
    <property type="entry name" value="Small_GTPase"/>
</dbReference>
<dbReference type="RefSeq" id="XP_068346131.1">
    <property type="nucleotide sequence ID" value="XM_068513361.1"/>
</dbReference>
<dbReference type="Proteomes" id="UP000179807">
    <property type="component" value="Unassembled WGS sequence"/>
</dbReference>
<dbReference type="VEuPathDB" id="TrichDB:TRFO_40703"/>
<keyword evidence="4" id="KW-1185">Reference proteome</keyword>
<evidence type="ECO:0000313" key="3">
    <source>
        <dbReference type="EMBL" id="OHS92994.1"/>
    </source>
</evidence>
<dbReference type="GO" id="GO:0005525">
    <property type="term" value="F:GTP binding"/>
    <property type="evidence" value="ECO:0007669"/>
    <property type="project" value="UniProtKB-KW"/>
</dbReference>
<dbReference type="SUPFAM" id="SSF52540">
    <property type="entry name" value="P-loop containing nucleoside triphosphate hydrolases"/>
    <property type="match status" value="1"/>
</dbReference>
<dbReference type="EMBL" id="MLAK01001447">
    <property type="protein sequence ID" value="OHS92994.1"/>
    <property type="molecule type" value="Genomic_DNA"/>
</dbReference>
<evidence type="ECO:0000256" key="1">
    <source>
        <dbReference type="ARBA" id="ARBA00022741"/>
    </source>
</evidence>
<comment type="caution">
    <text evidence="3">The sequence shown here is derived from an EMBL/GenBank/DDBJ whole genome shotgun (WGS) entry which is preliminary data.</text>
</comment>
<keyword evidence="2" id="KW-0342">GTP-binding</keyword>
<dbReference type="NCBIfam" id="TIGR00231">
    <property type="entry name" value="small_GTP"/>
    <property type="match status" value="1"/>
</dbReference>
<dbReference type="SMART" id="SM00176">
    <property type="entry name" value="RAN"/>
    <property type="match status" value="1"/>
</dbReference>
<dbReference type="SMART" id="SM00174">
    <property type="entry name" value="RHO"/>
    <property type="match status" value="1"/>
</dbReference>